<dbReference type="AlphaFoldDB" id="A0A4Y9YX01"/>
<accession>A0A4Y9YX01</accession>
<feature type="compositionally biased region" description="Polar residues" evidence="1">
    <location>
        <begin position="349"/>
        <end position="370"/>
    </location>
</feature>
<protein>
    <submittedName>
        <fullName evidence="2">Uncharacterized protein</fullName>
    </submittedName>
</protein>
<evidence type="ECO:0000313" key="3">
    <source>
        <dbReference type="Proteomes" id="UP000298327"/>
    </source>
</evidence>
<keyword evidence="3" id="KW-1185">Reference proteome</keyword>
<proteinExistence type="predicted"/>
<dbReference type="Gene3D" id="3.40.50.1460">
    <property type="match status" value="1"/>
</dbReference>
<dbReference type="Proteomes" id="UP000298327">
    <property type="component" value="Unassembled WGS sequence"/>
</dbReference>
<comment type="caution">
    <text evidence="2">The sequence shown here is derived from an EMBL/GenBank/DDBJ whole genome shotgun (WGS) entry which is preliminary data.</text>
</comment>
<evidence type="ECO:0000256" key="1">
    <source>
        <dbReference type="SAM" id="MobiDB-lite"/>
    </source>
</evidence>
<reference evidence="2 3" key="1">
    <citation type="submission" date="2019-02" db="EMBL/GenBank/DDBJ databases">
        <title>Genome sequencing of the rare red list fungi Dentipellis fragilis.</title>
        <authorList>
            <person name="Buettner E."/>
            <person name="Kellner H."/>
        </authorList>
    </citation>
    <scope>NUCLEOTIDE SEQUENCE [LARGE SCALE GENOMIC DNA]</scope>
    <source>
        <strain evidence="2 3">DSM 105465</strain>
    </source>
</reference>
<name>A0A4Y9YX01_9AGAM</name>
<feature type="region of interest" description="Disordered" evidence="1">
    <location>
        <begin position="348"/>
        <end position="373"/>
    </location>
</feature>
<gene>
    <name evidence="2" type="ORF">EVG20_g4807</name>
</gene>
<organism evidence="2 3">
    <name type="scientific">Dentipellis fragilis</name>
    <dbReference type="NCBI Taxonomy" id="205917"/>
    <lineage>
        <taxon>Eukaryota</taxon>
        <taxon>Fungi</taxon>
        <taxon>Dikarya</taxon>
        <taxon>Basidiomycota</taxon>
        <taxon>Agaricomycotina</taxon>
        <taxon>Agaricomycetes</taxon>
        <taxon>Russulales</taxon>
        <taxon>Hericiaceae</taxon>
        <taxon>Dentipellis</taxon>
    </lineage>
</organism>
<dbReference type="EMBL" id="SEOQ01000261">
    <property type="protein sequence ID" value="TFY66280.1"/>
    <property type="molecule type" value="Genomic_DNA"/>
</dbReference>
<sequence length="386" mass="43172">MYLIFLVYKAPRIPQSTSNSTTHSSSLASSEPLFTLHSTLFTLSSRASPRHHNLASRRCRFKILARERSCQPRSSSPQIVMAFSKIARNWPKLPLGNRYPGVGLYERISPYCATFRRWNRPRNSRCSLHIPDFSSAGSSWARKQQVAQRAQSLLMILHGCLAGAPLRSRSTLVVRSRTTRQSTHICTRMATSRASCERLTGAGPIQPVRQPATVDGGTAQTMSTVGAAILDACHSGAMLDLDHHHCHFPIKRTKSHRPCILQGQDPCPLVHSGFEGHHRFRRRRNAKVMRGKNPFTCGPKCQHAPHLGAIIISISSCMDHEVTWEDRACKGAAMTVVPSLVRCAKFHTRSTGSSRPNTRQPDESWPSTSSKLKKKLRALKRLRDFE</sequence>
<dbReference type="OrthoDB" id="3223806at2759"/>
<evidence type="ECO:0000313" key="2">
    <source>
        <dbReference type="EMBL" id="TFY66280.1"/>
    </source>
</evidence>